<dbReference type="Pfam" id="PF21783">
    <property type="entry name" value="YNCE"/>
    <property type="match status" value="1"/>
</dbReference>
<sequence>RVGRLPQHVTPSWDLKTLWVLNDKGNSLTRIDPQTGKPLGSVRVRDPYNMYYTPDGQYAVVVAEQRERLEFYHAESMKLAHELWVPCKGIDHMDFSADGRYLIASCEFGEAVIKVDVAEQKYLARLAIFPAGMPQDVKASPDGKVFYVADMHANGVHLIDGDKFQQIGFLPTGKGAHGLYVSRDSRVLYVSNREEGSISKIDLAKRALIGKWQLPGGGSPDMGGVSADGKVLWLSGRYNSEVYAIDTTNGHLLARIPVGHGPHGLCVYPQPGRYSLGHTGVFR</sequence>
<evidence type="ECO:0000313" key="4">
    <source>
        <dbReference type="Proteomes" id="UP000567293"/>
    </source>
</evidence>
<dbReference type="PANTHER" id="PTHR47197:SF3">
    <property type="entry name" value="DIHYDRO-HEME D1 DEHYDROGENASE"/>
    <property type="match status" value="1"/>
</dbReference>
<feature type="non-terminal residue" evidence="3">
    <location>
        <position position="1"/>
    </location>
</feature>
<reference evidence="3" key="1">
    <citation type="submission" date="2020-06" db="EMBL/GenBank/DDBJ databases">
        <title>Legume-microbial interactions unlock mineral nutrients during tropical forest succession.</title>
        <authorList>
            <person name="Epihov D.Z."/>
        </authorList>
    </citation>
    <scope>NUCLEOTIDE SEQUENCE [LARGE SCALE GENOMIC DNA]</scope>
    <source>
        <strain evidence="3">Pan2503</strain>
    </source>
</reference>
<gene>
    <name evidence="3" type="ORF">HRJ53_08505</name>
</gene>
<dbReference type="InterPro" id="IPR015943">
    <property type="entry name" value="WD40/YVTN_repeat-like_dom_sf"/>
</dbReference>
<accession>A0A7V8NPE1</accession>
<name>A0A7V8NPE1_9BACT</name>
<comment type="caution">
    <text evidence="3">The sequence shown here is derived from an EMBL/GenBank/DDBJ whole genome shotgun (WGS) entry which is preliminary data.</text>
</comment>
<evidence type="ECO:0000313" key="3">
    <source>
        <dbReference type="EMBL" id="MBA0085023.1"/>
    </source>
</evidence>
<organism evidence="3 4">
    <name type="scientific">Candidatus Acidiferrum panamense</name>
    <dbReference type="NCBI Taxonomy" id="2741543"/>
    <lineage>
        <taxon>Bacteria</taxon>
        <taxon>Pseudomonadati</taxon>
        <taxon>Acidobacteriota</taxon>
        <taxon>Terriglobia</taxon>
        <taxon>Candidatus Acidiferrales</taxon>
        <taxon>Candidatus Acidiferrum</taxon>
    </lineage>
</organism>
<dbReference type="AlphaFoldDB" id="A0A7V8NPE1"/>
<dbReference type="PANTHER" id="PTHR47197">
    <property type="entry name" value="PROTEIN NIRF"/>
    <property type="match status" value="1"/>
</dbReference>
<dbReference type="EMBL" id="JACDQQ010000824">
    <property type="protein sequence ID" value="MBA0085023.1"/>
    <property type="molecule type" value="Genomic_DNA"/>
</dbReference>
<protein>
    <submittedName>
        <fullName evidence="3">Beta-propeller fold lactonase family protein</fullName>
    </submittedName>
</protein>
<dbReference type="InterPro" id="IPR051200">
    <property type="entry name" value="Host-pathogen_enzymatic-act"/>
</dbReference>
<dbReference type="SUPFAM" id="SSF50974">
    <property type="entry name" value="Nitrous oxide reductase, N-terminal domain"/>
    <property type="match status" value="1"/>
</dbReference>
<dbReference type="InterPro" id="IPR011045">
    <property type="entry name" value="N2O_reductase_N"/>
</dbReference>
<keyword evidence="1" id="KW-0732">Signal</keyword>
<dbReference type="InterPro" id="IPR048433">
    <property type="entry name" value="YNCE-like_beta-prop"/>
</dbReference>
<evidence type="ECO:0000256" key="1">
    <source>
        <dbReference type="ARBA" id="ARBA00022729"/>
    </source>
</evidence>
<evidence type="ECO:0000259" key="2">
    <source>
        <dbReference type="Pfam" id="PF21783"/>
    </source>
</evidence>
<feature type="domain" description="YNCE-like beta-propeller" evidence="2">
    <location>
        <begin position="3"/>
        <end position="266"/>
    </location>
</feature>
<keyword evidence="4" id="KW-1185">Reference proteome</keyword>
<dbReference type="Gene3D" id="2.130.10.10">
    <property type="entry name" value="YVTN repeat-like/Quinoprotein amine dehydrogenase"/>
    <property type="match status" value="2"/>
</dbReference>
<dbReference type="Proteomes" id="UP000567293">
    <property type="component" value="Unassembled WGS sequence"/>
</dbReference>
<proteinExistence type="predicted"/>